<dbReference type="InterPro" id="IPR046735">
    <property type="entry name" value="PA2779-like"/>
</dbReference>
<keyword evidence="3" id="KW-1185">Reference proteome</keyword>
<name>A0A1L3GTK9_9BACT</name>
<keyword evidence="1" id="KW-0472">Membrane</keyword>
<accession>A0A1L3GTK9</accession>
<dbReference type="Pfam" id="PF20332">
    <property type="entry name" value="DUF6627"/>
    <property type="match status" value="1"/>
</dbReference>
<dbReference type="AlphaFoldDB" id="A0A1L3GTK9"/>
<dbReference type="Proteomes" id="UP000182517">
    <property type="component" value="Chromosome"/>
</dbReference>
<dbReference type="STRING" id="1842532.A7E78_11725"/>
<protein>
    <recommendedName>
        <fullName evidence="4">PA2779 family protein</fullName>
    </recommendedName>
</protein>
<keyword evidence="1" id="KW-0812">Transmembrane</keyword>
<evidence type="ECO:0008006" key="4">
    <source>
        <dbReference type="Google" id="ProtNLM"/>
    </source>
</evidence>
<dbReference type="EMBL" id="CP015519">
    <property type="protein sequence ID" value="APG29118.1"/>
    <property type="molecule type" value="Genomic_DNA"/>
</dbReference>
<gene>
    <name evidence="2" type="ORF">A7E78_11725</name>
</gene>
<evidence type="ECO:0000313" key="2">
    <source>
        <dbReference type="EMBL" id="APG29118.1"/>
    </source>
</evidence>
<keyword evidence="1" id="KW-1133">Transmembrane helix</keyword>
<reference evidence="2 3" key="1">
    <citation type="journal article" date="2017" name="Genome Announc.">
        <title>Complete Genome Sequences of Two Acetylene-Fermenting Pelobacter acetylenicus Strains.</title>
        <authorList>
            <person name="Sutton J.M."/>
            <person name="Baesman S.M."/>
            <person name="Fierst J.L."/>
            <person name="Poret-Peterson A.T."/>
            <person name="Oremland R.S."/>
            <person name="Dunlap D.S."/>
            <person name="Akob D.M."/>
        </authorList>
    </citation>
    <scope>NUCLEOTIDE SEQUENCE [LARGE SCALE GENOMIC DNA]</scope>
    <source>
        <strain evidence="2 3">SFB93</strain>
    </source>
</reference>
<organism evidence="2 3">
    <name type="scientific">Syntrophotalea acetylenivorans</name>
    <dbReference type="NCBI Taxonomy" id="1842532"/>
    <lineage>
        <taxon>Bacteria</taxon>
        <taxon>Pseudomonadati</taxon>
        <taxon>Thermodesulfobacteriota</taxon>
        <taxon>Desulfuromonadia</taxon>
        <taxon>Desulfuromonadales</taxon>
        <taxon>Syntrophotaleaceae</taxon>
        <taxon>Syntrophotalea</taxon>
    </lineage>
</organism>
<dbReference type="NCBIfam" id="NF033919">
    <property type="entry name" value="PA2779_fam"/>
    <property type="match status" value="1"/>
</dbReference>
<evidence type="ECO:0000313" key="3">
    <source>
        <dbReference type="Proteomes" id="UP000182517"/>
    </source>
</evidence>
<feature type="transmembrane region" description="Helical" evidence="1">
    <location>
        <begin position="91"/>
        <end position="112"/>
    </location>
</feature>
<dbReference type="KEGG" id="pef:A7E78_11725"/>
<evidence type="ECO:0000256" key="1">
    <source>
        <dbReference type="SAM" id="Phobius"/>
    </source>
</evidence>
<sequence length="119" mass="12696">MVLLTFCVFSLIPSNGSASLVESRLSSGETLSQRSIELNKIRQALETDVVAQRLADFGLSQEEVAAKLPTLSDDQLHQLAGLSDSLAEGGVLGTVIAVLLIVLLVVVILKLANKEIIIR</sequence>
<proteinExistence type="predicted"/>